<dbReference type="PROSITE" id="PS00854">
    <property type="entry name" value="PROTEASOME_BETA_1"/>
    <property type="match status" value="1"/>
</dbReference>
<comment type="subcellular location">
    <subcellularLocation>
        <location evidence="6">Cytoplasm</location>
    </subcellularLocation>
    <subcellularLocation>
        <location evidence="6">Nucleus</location>
    </subcellularLocation>
</comment>
<evidence type="ECO:0000256" key="3">
    <source>
        <dbReference type="ARBA" id="ARBA00022942"/>
    </source>
</evidence>
<dbReference type="SUPFAM" id="SSF56235">
    <property type="entry name" value="N-terminal nucleophile aminohydrolases (Ntn hydrolases)"/>
    <property type="match status" value="1"/>
</dbReference>
<dbReference type="GO" id="GO:0005634">
    <property type="term" value="C:nucleus"/>
    <property type="evidence" value="ECO:0007669"/>
    <property type="project" value="UniProtKB-SubCell"/>
</dbReference>
<evidence type="ECO:0000256" key="2">
    <source>
        <dbReference type="ARBA" id="ARBA00022490"/>
    </source>
</evidence>
<comment type="subunit">
    <text evidence="1">The 26S proteasome consists of a 20S proteasome core and two 19S regulatory subunits. The 20S proteasome core is a barrel-shaped complex made of 28 subunits that are arranged in four stacked rings. The two outer rings are each formed by seven alpha subunits, and the two inner rings are formed by seven beta subunits. The proteolytic activity is exerted by three beta-subunits PSMB5, PSMB6 and PSMB7.</text>
</comment>
<dbReference type="PANTHER" id="PTHR32194">
    <property type="entry name" value="METALLOPROTEASE TLDD"/>
    <property type="match status" value="1"/>
</dbReference>
<evidence type="ECO:0000313" key="8">
    <source>
        <dbReference type="Proteomes" id="UP000549394"/>
    </source>
</evidence>
<keyword evidence="3 6" id="KW-0647">Proteasome</keyword>
<evidence type="ECO:0000313" key="7">
    <source>
        <dbReference type="EMBL" id="CAD5113875.1"/>
    </source>
</evidence>
<keyword evidence="8" id="KW-1185">Reference proteome</keyword>
<dbReference type="FunFam" id="3.60.20.10:FF:000008">
    <property type="entry name" value="Proteasome subunit beta type-4"/>
    <property type="match status" value="1"/>
</dbReference>
<evidence type="ECO:0000256" key="5">
    <source>
        <dbReference type="ARBA" id="ARBA00049625"/>
    </source>
</evidence>
<protein>
    <recommendedName>
        <fullName evidence="6">Proteasome subunit beta</fullName>
    </recommendedName>
</protein>
<comment type="caution">
    <text evidence="7">The sequence shown here is derived from an EMBL/GenBank/DDBJ whole genome shotgun (WGS) entry which is preliminary data.</text>
</comment>
<keyword evidence="4 6" id="KW-0539">Nucleus</keyword>
<comment type="function">
    <text evidence="5">Non-catalytic component of the 20S core proteasome complex involved in the proteolytic degradation of most intracellular proteins. This complex plays numerous essential roles within the cell by associating with different regulatory particles. Associated with two 19S regulatory particles, forms the 26S proteasome and thus participates in the ATP-dependent degradation of ubiquitinated proteins. The 26S proteasome plays a key role in the maintenance of protein homeostasis by removing misfolded or damaged proteins that could impair cellular functions, and by removing proteins whose functions are no longer required. Associated with the PA200 or PA28, the 20S proteasome mediates ubiquitin-independent protein degradation. This type of proteolysis is required in several pathways including spermatogenesis (20S-PA200 complex) or generation of a subset of MHC class I-presented antigenic peptides (20S-PA28 complex).</text>
</comment>
<dbReference type="InterPro" id="IPR029055">
    <property type="entry name" value="Ntn_hydrolases_N"/>
</dbReference>
<name>A0A7I8VDS2_9ANNE</name>
<dbReference type="AlphaFoldDB" id="A0A7I8VDS2"/>
<dbReference type="EMBL" id="CAJFCJ010000004">
    <property type="protein sequence ID" value="CAD5113875.1"/>
    <property type="molecule type" value="Genomic_DNA"/>
</dbReference>
<comment type="subunit">
    <text evidence="6">Component of the proteasome complex.</text>
</comment>
<organism evidence="7 8">
    <name type="scientific">Dimorphilus gyrociliatus</name>
    <dbReference type="NCBI Taxonomy" id="2664684"/>
    <lineage>
        <taxon>Eukaryota</taxon>
        <taxon>Metazoa</taxon>
        <taxon>Spiralia</taxon>
        <taxon>Lophotrochozoa</taxon>
        <taxon>Annelida</taxon>
        <taxon>Polychaeta</taxon>
        <taxon>Polychaeta incertae sedis</taxon>
        <taxon>Dinophilidae</taxon>
        <taxon>Dimorphilus</taxon>
    </lineage>
</organism>
<accession>A0A7I8VDS2</accession>
<sequence>MECVIGIKGKDFILLASDMTSGRSIMRMKNDQDKMYQLSDKLVMATVGEAGDATQFSEYIAKNVQLYKMRNGYDLSPNAACCFTRKMLADYLRSQTPYQVNVLLAGYDVTEGPELYYLDYLASSNKLPFAVHGYGSFFTLSVLDRFYKDNLSEDEAVELLKKCLNEIQTRFIVNLGSFKVRFISKDGVKDAGSVKATNAMEQ</sequence>
<keyword evidence="2 6" id="KW-0963">Cytoplasm</keyword>
<dbReference type="GO" id="GO:0010498">
    <property type="term" value="P:proteasomal protein catabolic process"/>
    <property type="evidence" value="ECO:0007669"/>
    <property type="project" value="InterPro"/>
</dbReference>
<evidence type="ECO:0000256" key="4">
    <source>
        <dbReference type="ARBA" id="ARBA00023242"/>
    </source>
</evidence>
<gene>
    <name evidence="7" type="ORF">DGYR_LOCUS2794</name>
</gene>
<dbReference type="InterPro" id="IPR035206">
    <property type="entry name" value="Proteasome_beta2"/>
</dbReference>
<dbReference type="InterPro" id="IPR001353">
    <property type="entry name" value="Proteasome_sua/b"/>
</dbReference>
<dbReference type="GO" id="GO:0005737">
    <property type="term" value="C:cytoplasm"/>
    <property type="evidence" value="ECO:0007669"/>
    <property type="project" value="UniProtKB-SubCell"/>
</dbReference>
<reference evidence="7 8" key="1">
    <citation type="submission" date="2020-08" db="EMBL/GenBank/DDBJ databases">
        <authorList>
            <person name="Hejnol A."/>
        </authorList>
    </citation>
    <scope>NUCLEOTIDE SEQUENCE [LARGE SCALE GENOMIC DNA]</scope>
</reference>
<dbReference type="GO" id="GO:0005839">
    <property type="term" value="C:proteasome core complex"/>
    <property type="evidence" value="ECO:0007669"/>
    <property type="project" value="InterPro"/>
</dbReference>
<dbReference type="Gene3D" id="3.60.20.10">
    <property type="entry name" value="Glutamine Phosphoribosylpyrophosphate, subunit 1, domain 1"/>
    <property type="match status" value="1"/>
</dbReference>
<dbReference type="Pfam" id="PF00227">
    <property type="entry name" value="Proteasome"/>
    <property type="match status" value="1"/>
</dbReference>
<dbReference type="InterPro" id="IPR016050">
    <property type="entry name" value="Proteasome_bsu_CS"/>
</dbReference>
<comment type="similarity">
    <text evidence="6">Belongs to the peptidase T1B family.</text>
</comment>
<dbReference type="CDD" id="cd03758">
    <property type="entry name" value="proteasome_beta_type_2"/>
    <property type="match status" value="1"/>
</dbReference>
<dbReference type="InterPro" id="IPR023333">
    <property type="entry name" value="Proteasome_suB-type"/>
</dbReference>
<proteinExistence type="inferred from homology"/>
<dbReference type="PANTHER" id="PTHR32194:SF2">
    <property type="entry name" value="PROTEASOME SUBUNIT BETA TYPE-1"/>
    <property type="match status" value="1"/>
</dbReference>
<evidence type="ECO:0000256" key="1">
    <source>
        <dbReference type="ARBA" id="ARBA00011656"/>
    </source>
</evidence>
<dbReference type="OrthoDB" id="268428at2759"/>
<comment type="function">
    <text evidence="6">Component of the proteasome, a multicatalytic proteinase complex which is characterized by its ability to cleave peptides with Arg, Phe, Tyr, Leu, and Glu adjacent to the leaving group at neutral or slightly basic pH. The proteasome has an ATP-dependent proteolytic activity.</text>
</comment>
<dbReference type="Proteomes" id="UP000549394">
    <property type="component" value="Unassembled WGS sequence"/>
</dbReference>
<dbReference type="PROSITE" id="PS51476">
    <property type="entry name" value="PROTEASOME_BETA_2"/>
    <property type="match status" value="1"/>
</dbReference>
<evidence type="ECO:0000256" key="6">
    <source>
        <dbReference type="RuleBase" id="RU004203"/>
    </source>
</evidence>